<dbReference type="GO" id="GO:0007155">
    <property type="term" value="P:cell adhesion"/>
    <property type="evidence" value="ECO:0007669"/>
    <property type="project" value="UniProtKB-KW"/>
</dbReference>
<dbReference type="InterPro" id="IPR013783">
    <property type="entry name" value="Ig-like_fold"/>
</dbReference>
<dbReference type="GO" id="GO:0019903">
    <property type="term" value="F:protein phosphatase binding"/>
    <property type="evidence" value="ECO:0007669"/>
    <property type="project" value="TreeGrafter"/>
</dbReference>
<reference evidence="15" key="1">
    <citation type="submission" date="2025-08" db="UniProtKB">
        <authorList>
            <consortium name="RefSeq"/>
        </authorList>
    </citation>
    <scope>IDENTIFICATION</scope>
    <source>
        <tissue evidence="15">Liver</tissue>
    </source>
</reference>
<dbReference type="InterPro" id="IPR056386">
    <property type="entry name" value="Ig_CD22"/>
</dbReference>
<sequence>MRHFLWLLFFQGFWCYENPLRISPNSLVAWTGSCVLIPCHIEERLNSKKIVATSVIWYFQPILNMNLFDYVGHILYNNSRIPNEEANLPSPDFQGRVRFVGDLSKGNCSLMITQLQKKDNGTYGIQVMASVENQVNKQILYTSATLNVSDSFPKPKLEILKCQERWALQVVCSVPSHCPEDPIAMNFKGLEKYHSTVETTMIKNGVLQKTVTIQPTGRPRRKTITCLLSNKDISRKSASTLELDMKFCPNDVQVFVVNDLPIKEGHIVTLNCSVGRSVSSTSWYNWWKIDSHTADYKYSSSKLLTFPASFGPVTSYKCEACNIYGCTSSPLVTMDIFFAPRKVNIWKNPGGQIDEGSTVVLHCEVDEANPVNLTYTWYKDGGKILLDSPHAYLNLINIEPAQSGNYWCEASNIVGKTLSPTITLDVICFHCDENPLSIVPNFLVAWENSCVVIPCHINQMLSSGTVNATAIVWNFKPFGNNTWSDGKTILLYNSSQTSGTITTVSDDALSSRTWFIGNLSNRDCSLLISQVQTFDSGTYEVKVTVSADKYLWQFSRFLTATLKITESPPEPTLEIVPVNIQERKITQVICSVPYHCPRKLISLNFSGLEEHFPAQERTVGNGVIQTVLSFEPTWEDNEKMLRCLLRSGAEVLSQSSKKLDVTYAPKVVQLALLNDLPIKEGDTITMNCSFGSSKPNDNWYNWFKSDPSMIEYKYSGPNILSFPATTGPYNTSYKCEICNRIGCTSSPEVTLEVFSAPKEVKILRNPEGRIHEFAFVSLKCEVEVANPRDLTFKWYKNDELLDFAERVLTILKTSPTHSGTYHCEAKNSMGSSRSPALMLHVISSKH</sequence>
<comment type="function">
    <text evidence="10">Most highly expressed siglec (sialic acid-binding immunoglobulin-like lectin) on B-cells that plays a role in various aspects of B-cell biology including differentiation, antigen presentation, and trafficking to bone marrow. Binds to alpha 2,6-linked sialic acid residues of surface molecules such as CD22 itself, CD45 and IgM in a cis configuration. Can also bind to ligands on other cells as an adhesion molecule in a trans configuration. Acts as an inhibitory coreceptor on the surface of B-cells and inhibits B-cell receptor induced signaling, characterized by inhibition of the calcium mobilization and cellular activation. Mechanistically, the immunoreceptor tyrosine-based inhibitory motif domain is phosphorylated by the Src kinase LYN, which in turn leads to the recruitment of the protein tyrosine phosphatase 1/PTPN6, leading to the negative regulation of BCR signaling. If this negative signaling from is of sufficient strength, apoptosis of the B-cell can be induced.</text>
</comment>
<dbReference type="GO" id="GO:0042113">
    <property type="term" value="P:B cell activation"/>
    <property type="evidence" value="ECO:0007669"/>
    <property type="project" value="TreeGrafter"/>
</dbReference>
<evidence type="ECO:0000256" key="7">
    <source>
        <dbReference type="ARBA" id="ARBA00023319"/>
    </source>
</evidence>
<dbReference type="Gene3D" id="2.60.40.10">
    <property type="entry name" value="Immunoglobulins"/>
    <property type="match status" value="8"/>
</dbReference>
<dbReference type="OrthoDB" id="6250964at2759"/>
<dbReference type="SMART" id="SM00409">
    <property type="entry name" value="IG"/>
    <property type="match status" value="6"/>
</dbReference>
<dbReference type="GO" id="GO:0042609">
    <property type="term" value="F:CD4 receptor binding"/>
    <property type="evidence" value="ECO:0007669"/>
    <property type="project" value="TreeGrafter"/>
</dbReference>
<dbReference type="InterPro" id="IPR003598">
    <property type="entry name" value="Ig_sub2"/>
</dbReference>
<dbReference type="SUPFAM" id="SSF48726">
    <property type="entry name" value="Immunoglobulin"/>
    <property type="match status" value="5"/>
</dbReference>
<feature type="chain" id="PRO_5039940661" description="B-cell receptor CD22" evidence="12">
    <location>
        <begin position="16"/>
        <end position="846"/>
    </location>
</feature>
<evidence type="ECO:0000256" key="2">
    <source>
        <dbReference type="ARBA" id="ARBA00022475"/>
    </source>
</evidence>
<keyword evidence="2" id="KW-1003">Cell membrane</keyword>
<dbReference type="OMA" id="EPTWEDN"/>
<evidence type="ECO:0000259" key="13">
    <source>
        <dbReference type="PROSITE" id="PS50835"/>
    </source>
</evidence>
<evidence type="ECO:0000256" key="3">
    <source>
        <dbReference type="ARBA" id="ARBA00022729"/>
    </source>
</evidence>
<evidence type="ECO:0000256" key="5">
    <source>
        <dbReference type="ARBA" id="ARBA00022889"/>
    </source>
</evidence>
<keyword evidence="3 12" id="KW-0732">Signal</keyword>
<dbReference type="PANTHER" id="PTHR46958">
    <property type="entry name" value="B-CELL RECEPTOR CD22"/>
    <property type="match status" value="1"/>
</dbReference>
<evidence type="ECO:0000256" key="8">
    <source>
        <dbReference type="ARBA" id="ARBA00040106"/>
    </source>
</evidence>
<keyword evidence="4" id="KW-0677">Repeat</keyword>
<dbReference type="GO" id="GO:0050859">
    <property type="term" value="P:negative regulation of B cell receptor signaling pathway"/>
    <property type="evidence" value="ECO:0007669"/>
    <property type="project" value="TreeGrafter"/>
</dbReference>
<evidence type="ECO:0000313" key="15">
    <source>
        <dbReference type="RefSeq" id="XP_025032282.1"/>
    </source>
</evidence>
<dbReference type="InterPro" id="IPR003599">
    <property type="entry name" value="Ig_sub"/>
</dbReference>
<comment type="subunit">
    <text evidence="11">Predominantly monomer of isoform CD22-beta. Also found as heterodimer of isoform CD22-beta and a shorter isoform. Interacts with PTPN6/SHP-1, LYN, SYK, PIK3R1/PIK3R2 and PLCG1 upon phosphorylation. Interacts with GRB2, INPP5D and SHC1 upon phosphorylation. May form a complex with INPP5D/SHIP, GRB2 and SHC1.</text>
</comment>
<accession>A0A9F5J3T1</accession>
<dbReference type="Pfam" id="PF07686">
    <property type="entry name" value="V-set"/>
    <property type="match status" value="1"/>
</dbReference>
<dbReference type="GO" id="GO:0055037">
    <property type="term" value="C:recycling endosome"/>
    <property type="evidence" value="ECO:0007669"/>
    <property type="project" value="TreeGrafter"/>
</dbReference>
<keyword evidence="5" id="KW-0130">Cell adhesion</keyword>
<feature type="signal peptide" evidence="12">
    <location>
        <begin position="1"/>
        <end position="15"/>
    </location>
</feature>
<evidence type="ECO:0000313" key="14">
    <source>
        <dbReference type="Proteomes" id="UP000695026"/>
    </source>
</evidence>
<evidence type="ECO:0000256" key="12">
    <source>
        <dbReference type="SAM" id="SignalP"/>
    </source>
</evidence>
<keyword evidence="6" id="KW-0325">Glycoprotein</keyword>
<dbReference type="PROSITE" id="PS51257">
    <property type="entry name" value="PROKAR_LIPOPROTEIN"/>
    <property type="match status" value="1"/>
</dbReference>
<dbReference type="SMART" id="SM00408">
    <property type="entry name" value="IGc2"/>
    <property type="match status" value="4"/>
</dbReference>
<dbReference type="GO" id="GO:0009897">
    <property type="term" value="C:external side of plasma membrane"/>
    <property type="evidence" value="ECO:0007669"/>
    <property type="project" value="TreeGrafter"/>
</dbReference>
<dbReference type="Pfam" id="PF13927">
    <property type="entry name" value="Ig_3"/>
    <property type="match status" value="1"/>
</dbReference>
<dbReference type="PANTHER" id="PTHR46958:SF1">
    <property type="entry name" value="B-CELL RECEPTOR CD22"/>
    <property type="match status" value="1"/>
</dbReference>
<dbReference type="Pfam" id="PF24518">
    <property type="entry name" value="Ig_CD22"/>
    <property type="match status" value="1"/>
</dbReference>
<dbReference type="InterPro" id="IPR007110">
    <property type="entry name" value="Ig-like_dom"/>
</dbReference>
<dbReference type="GO" id="GO:0005769">
    <property type="term" value="C:early endosome"/>
    <property type="evidence" value="ECO:0007669"/>
    <property type="project" value="TreeGrafter"/>
</dbReference>
<dbReference type="GO" id="GO:0070062">
    <property type="term" value="C:extracellular exosome"/>
    <property type="evidence" value="ECO:0007669"/>
    <property type="project" value="TreeGrafter"/>
</dbReference>
<evidence type="ECO:0000256" key="4">
    <source>
        <dbReference type="ARBA" id="ARBA00022737"/>
    </source>
</evidence>
<evidence type="ECO:0000256" key="6">
    <source>
        <dbReference type="ARBA" id="ARBA00023180"/>
    </source>
</evidence>
<evidence type="ECO:0000256" key="10">
    <source>
        <dbReference type="ARBA" id="ARBA00045430"/>
    </source>
</evidence>
<proteinExistence type="predicted"/>
<dbReference type="InterPro" id="IPR036179">
    <property type="entry name" value="Ig-like_dom_sf"/>
</dbReference>
<keyword evidence="2" id="KW-0472">Membrane</keyword>
<keyword evidence="7" id="KW-0393">Immunoglobulin domain</keyword>
<keyword evidence="14" id="KW-1185">Reference proteome</keyword>
<dbReference type="GO" id="GO:0030888">
    <property type="term" value="P:regulation of B cell proliferation"/>
    <property type="evidence" value="ECO:0007669"/>
    <property type="project" value="TreeGrafter"/>
</dbReference>
<evidence type="ECO:0000256" key="9">
    <source>
        <dbReference type="ARBA" id="ARBA00041781"/>
    </source>
</evidence>
<feature type="domain" description="Ig-like" evidence="13">
    <location>
        <begin position="249"/>
        <end position="333"/>
    </location>
</feature>
<protein>
    <recommendedName>
        <fullName evidence="8">B-cell receptor CD22</fullName>
    </recommendedName>
    <alternativeName>
        <fullName evidence="9">Sialic acid-binding Ig-like lectin 2</fullName>
    </alternativeName>
</protein>
<dbReference type="CDD" id="cd00096">
    <property type="entry name" value="Ig"/>
    <property type="match status" value="1"/>
</dbReference>
<dbReference type="RefSeq" id="XP_025032282.1">
    <property type="nucleotide sequence ID" value="XM_025176514.1"/>
</dbReference>
<comment type="subcellular location">
    <subcellularLocation>
        <location evidence="1">Cell membrane</location>
        <topology evidence="1">Single-pass type I membrane protein</topology>
    </subcellularLocation>
</comment>
<name>A0A9F5J3T1_PYTBI</name>
<dbReference type="KEGG" id="pbi:112542807"/>
<dbReference type="Proteomes" id="UP000695026">
    <property type="component" value="Unplaced"/>
</dbReference>
<dbReference type="AlphaFoldDB" id="A0A9F5J3T1"/>
<gene>
    <name evidence="15" type="primary">LOC112542807</name>
</gene>
<feature type="domain" description="Ig-like" evidence="13">
    <location>
        <begin position="665"/>
        <end position="737"/>
    </location>
</feature>
<dbReference type="GeneID" id="112542807"/>
<dbReference type="PROSITE" id="PS50835">
    <property type="entry name" value="IG_LIKE"/>
    <property type="match status" value="4"/>
</dbReference>
<evidence type="ECO:0000256" key="11">
    <source>
        <dbReference type="ARBA" id="ARBA00046458"/>
    </source>
</evidence>
<organism evidence="14 15">
    <name type="scientific">Python bivittatus</name>
    <name type="common">Burmese python</name>
    <name type="synonym">Python molurus bivittatus</name>
    <dbReference type="NCBI Taxonomy" id="176946"/>
    <lineage>
        <taxon>Eukaryota</taxon>
        <taxon>Metazoa</taxon>
        <taxon>Chordata</taxon>
        <taxon>Craniata</taxon>
        <taxon>Vertebrata</taxon>
        <taxon>Euteleostomi</taxon>
        <taxon>Lepidosauria</taxon>
        <taxon>Squamata</taxon>
        <taxon>Bifurcata</taxon>
        <taxon>Unidentata</taxon>
        <taxon>Episquamata</taxon>
        <taxon>Toxicofera</taxon>
        <taxon>Serpentes</taxon>
        <taxon>Henophidia</taxon>
        <taxon>Pythonidae</taxon>
        <taxon>Python</taxon>
    </lineage>
</organism>
<dbReference type="InterPro" id="IPR013106">
    <property type="entry name" value="Ig_V-set"/>
</dbReference>
<feature type="domain" description="Ig-like" evidence="13">
    <location>
        <begin position="747"/>
        <end position="838"/>
    </location>
</feature>
<feature type="domain" description="Ig-like" evidence="13">
    <location>
        <begin position="340"/>
        <end position="419"/>
    </location>
</feature>
<dbReference type="GO" id="GO:0033691">
    <property type="term" value="F:sialic acid binding"/>
    <property type="evidence" value="ECO:0007669"/>
    <property type="project" value="TreeGrafter"/>
</dbReference>
<dbReference type="Pfam" id="PF13895">
    <property type="entry name" value="Ig_2"/>
    <property type="match status" value="2"/>
</dbReference>
<evidence type="ECO:0000256" key="1">
    <source>
        <dbReference type="ARBA" id="ARBA00004251"/>
    </source>
</evidence>